<evidence type="ECO:0000256" key="6">
    <source>
        <dbReference type="SAM" id="Phobius"/>
    </source>
</evidence>
<name>A0ABU3PZR0_9ACTN</name>
<evidence type="ECO:0000313" key="8">
    <source>
        <dbReference type="EMBL" id="MDT9594676.1"/>
    </source>
</evidence>
<feature type="transmembrane region" description="Helical" evidence="6">
    <location>
        <begin position="36"/>
        <end position="54"/>
    </location>
</feature>
<organism evidence="8 9">
    <name type="scientific">Nocardioides imazamoxiresistens</name>
    <dbReference type="NCBI Taxonomy" id="3231893"/>
    <lineage>
        <taxon>Bacteria</taxon>
        <taxon>Bacillati</taxon>
        <taxon>Actinomycetota</taxon>
        <taxon>Actinomycetes</taxon>
        <taxon>Propionibacteriales</taxon>
        <taxon>Nocardioidaceae</taxon>
        <taxon>Nocardioides</taxon>
    </lineage>
</organism>
<feature type="transmembrane region" description="Helical" evidence="6">
    <location>
        <begin position="264"/>
        <end position="282"/>
    </location>
</feature>
<evidence type="ECO:0000256" key="3">
    <source>
        <dbReference type="ARBA" id="ARBA00022692"/>
    </source>
</evidence>
<proteinExistence type="inferred from homology"/>
<gene>
    <name evidence="8" type="ORF">RDV89_16440</name>
</gene>
<feature type="transmembrane region" description="Helical" evidence="6">
    <location>
        <begin position="118"/>
        <end position="138"/>
    </location>
</feature>
<dbReference type="SUPFAM" id="SSF103481">
    <property type="entry name" value="Multidrug resistance efflux transporter EmrE"/>
    <property type="match status" value="2"/>
</dbReference>
<feature type="domain" description="EamA" evidence="7">
    <location>
        <begin position="9"/>
        <end position="135"/>
    </location>
</feature>
<dbReference type="InterPro" id="IPR037185">
    <property type="entry name" value="EmrE-like"/>
</dbReference>
<accession>A0ABU3PZR0</accession>
<comment type="caution">
    <text evidence="8">The sequence shown here is derived from an EMBL/GenBank/DDBJ whole genome shotgun (WGS) entry which is preliminary data.</text>
</comment>
<keyword evidence="3 6" id="KW-0812">Transmembrane</keyword>
<evidence type="ECO:0000256" key="5">
    <source>
        <dbReference type="ARBA" id="ARBA00023136"/>
    </source>
</evidence>
<keyword evidence="4 6" id="KW-1133">Transmembrane helix</keyword>
<dbReference type="EMBL" id="JAVYII010000007">
    <property type="protein sequence ID" value="MDT9594676.1"/>
    <property type="molecule type" value="Genomic_DNA"/>
</dbReference>
<dbReference type="Proteomes" id="UP001268542">
    <property type="component" value="Unassembled WGS sequence"/>
</dbReference>
<protein>
    <submittedName>
        <fullName evidence="8">EamA family transporter</fullName>
    </submittedName>
</protein>
<feature type="transmembrane region" description="Helical" evidence="6">
    <location>
        <begin position="209"/>
        <end position="229"/>
    </location>
</feature>
<feature type="transmembrane region" description="Helical" evidence="6">
    <location>
        <begin position="91"/>
        <end position="111"/>
    </location>
</feature>
<dbReference type="PANTHER" id="PTHR32322">
    <property type="entry name" value="INNER MEMBRANE TRANSPORTER"/>
    <property type="match status" value="1"/>
</dbReference>
<sequence>MRRPDLQAALVTAVAPVAWGSTYYVTRQFLPADAPLWGAAVRAVPAGLVLLAVARALPRGSWWWRAGVLGVLNVGVFFLLVYVAAQRLPSSIAAVVMAAAPLVMAAMAWALHGDRPRARAVAAAVVGLVGVVLVVEGARGEVDALGLGASLAALLSSSLGFVLARRWSAVHPVPVVASTAWQLLAGGGALVVVAAVADGAPPVPSAVEAAAFAYVSLVATALAFVCWFVGLARLDVASVGVVGLLNPVTGVLLGTLLAAEHLSLPQLVGVAVVLGAVAVATGRSGRAAGPRAETGSSVATGAS</sequence>
<dbReference type="InterPro" id="IPR000620">
    <property type="entry name" value="EamA_dom"/>
</dbReference>
<feature type="transmembrane region" description="Helical" evidence="6">
    <location>
        <begin position="144"/>
        <end position="163"/>
    </location>
</feature>
<dbReference type="PANTHER" id="PTHR32322:SF2">
    <property type="entry name" value="EAMA DOMAIN-CONTAINING PROTEIN"/>
    <property type="match status" value="1"/>
</dbReference>
<evidence type="ECO:0000259" key="7">
    <source>
        <dbReference type="Pfam" id="PF00892"/>
    </source>
</evidence>
<feature type="transmembrane region" description="Helical" evidence="6">
    <location>
        <begin position="236"/>
        <end position="258"/>
    </location>
</feature>
<evidence type="ECO:0000256" key="2">
    <source>
        <dbReference type="ARBA" id="ARBA00007362"/>
    </source>
</evidence>
<evidence type="ECO:0000256" key="4">
    <source>
        <dbReference type="ARBA" id="ARBA00022989"/>
    </source>
</evidence>
<keyword evidence="9" id="KW-1185">Reference proteome</keyword>
<keyword evidence="5 6" id="KW-0472">Membrane</keyword>
<reference evidence="8 9" key="1">
    <citation type="submission" date="2023-08" db="EMBL/GenBank/DDBJ databases">
        <title>Nocardioides seae sp. nov., a bacterium isolated from a soil.</title>
        <authorList>
            <person name="Wang X."/>
        </authorList>
    </citation>
    <scope>NUCLEOTIDE SEQUENCE [LARGE SCALE GENOMIC DNA]</scope>
    <source>
        <strain evidence="8 9">YZH12</strain>
    </source>
</reference>
<feature type="domain" description="EamA" evidence="7">
    <location>
        <begin position="146"/>
        <end position="280"/>
    </location>
</feature>
<dbReference type="RefSeq" id="WP_315734649.1">
    <property type="nucleotide sequence ID" value="NZ_JAVYII010000007.1"/>
</dbReference>
<comment type="similarity">
    <text evidence="2">Belongs to the EamA transporter family.</text>
</comment>
<feature type="transmembrane region" description="Helical" evidence="6">
    <location>
        <begin position="175"/>
        <end position="197"/>
    </location>
</feature>
<evidence type="ECO:0000313" key="9">
    <source>
        <dbReference type="Proteomes" id="UP001268542"/>
    </source>
</evidence>
<comment type="subcellular location">
    <subcellularLocation>
        <location evidence="1">Membrane</location>
        <topology evidence="1">Multi-pass membrane protein</topology>
    </subcellularLocation>
</comment>
<evidence type="ECO:0000256" key="1">
    <source>
        <dbReference type="ARBA" id="ARBA00004141"/>
    </source>
</evidence>
<dbReference type="InterPro" id="IPR050638">
    <property type="entry name" value="AA-Vitamin_Transporters"/>
</dbReference>
<feature type="transmembrane region" description="Helical" evidence="6">
    <location>
        <begin position="66"/>
        <end position="85"/>
    </location>
</feature>
<dbReference type="Pfam" id="PF00892">
    <property type="entry name" value="EamA"/>
    <property type="match status" value="2"/>
</dbReference>